<name>A0ABQ4XEU2_9ASTR</name>
<proteinExistence type="predicted"/>
<feature type="signal peptide" evidence="1">
    <location>
        <begin position="1"/>
        <end position="16"/>
    </location>
</feature>
<reference evidence="2" key="2">
    <citation type="submission" date="2022-01" db="EMBL/GenBank/DDBJ databases">
        <authorList>
            <person name="Yamashiro T."/>
            <person name="Shiraishi A."/>
            <person name="Satake H."/>
            <person name="Nakayama K."/>
        </authorList>
    </citation>
    <scope>NUCLEOTIDE SEQUENCE</scope>
</reference>
<keyword evidence="1" id="KW-0732">Signal</keyword>
<dbReference type="EMBL" id="BQNB010009457">
    <property type="protein sequence ID" value="GJS63797.1"/>
    <property type="molecule type" value="Genomic_DNA"/>
</dbReference>
<evidence type="ECO:0000256" key="1">
    <source>
        <dbReference type="SAM" id="SignalP"/>
    </source>
</evidence>
<comment type="caution">
    <text evidence="2">The sequence shown here is derived from an EMBL/GenBank/DDBJ whole genome shotgun (WGS) entry which is preliminary data.</text>
</comment>
<keyword evidence="3" id="KW-1185">Reference proteome</keyword>
<evidence type="ECO:0000313" key="3">
    <source>
        <dbReference type="Proteomes" id="UP001151760"/>
    </source>
</evidence>
<evidence type="ECO:0000313" key="2">
    <source>
        <dbReference type="EMBL" id="GJS63797.1"/>
    </source>
</evidence>
<protein>
    <submittedName>
        <fullName evidence="2">Uncharacterized protein</fullName>
    </submittedName>
</protein>
<reference evidence="2" key="1">
    <citation type="journal article" date="2022" name="Int. J. Mol. Sci.">
        <title>Draft Genome of Tanacetum Coccineum: Genomic Comparison of Closely Related Tanacetum-Family Plants.</title>
        <authorList>
            <person name="Yamashiro T."/>
            <person name="Shiraishi A."/>
            <person name="Nakayama K."/>
            <person name="Satake H."/>
        </authorList>
    </citation>
    <scope>NUCLEOTIDE SEQUENCE</scope>
</reference>
<dbReference type="Proteomes" id="UP001151760">
    <property type="component" value="Unassembled WGS sequence"/>
</dbReference>
<gene>
    <name evidence="2" type="ORF">Tco_0678361</name>
</gene>
<accession>A0ABQ4XEU2</accession>
<feature type="chain" id="PRO_5047125228" evidence="1">
    <location>
        <begin position="17"/>
        <end position="90"/>
    </location>
</feature>
<sequence length="90" mass="10282">MMVTSSLLSMQLVVVAYKEVMEVLVRCWSDGDVVVRSCLQELLDLYYLFDGFMDYFWKILLVSANGMNAKSLLYRSPFPDDDKKLLGGCP</sequence>
<organism evidence="2 3">
    <name type="scientific">Tanacetum coccineum</name>
    <dbReference type="NCBI Taxonomy" id="301880"/>
    <lineage>
        <taxon>Eukaryota</taxon>
        <taxon>Viridiplantae</taxon>
        <taxon>Streptophyta</taxon>
        <taxon>Embryophyta</taxon>
        <taxon>Tracheophyta</taxon>
        <taxon>Spermatophyta</taxon>
        <taxon>Magnoliopsida</taxon>
        <taxon>eudicotyledons</taxon>
        <taxon>Gunneridae</taxon>
        <taxon>Pentapetalae</taxon>
        <taxon>asterids</taxon>
        <taxon>campanulids</taxon>
        <taxon>Asterales</taxon>
        <taxon>Asteraceae</taxon>
        <taxon>Asteroideae</taxon>
        <taxon>Anthemideae</taxon>
        <taxon>Anthemidinae</taxon>
        <taxon>Tanacetum</taxon>
    </lineage>
</organism>